<comment type="caution">
    <text evidence="2">The sequence shown here is derived from an EMBL/GenBank/DDBJ whole genome shotgun (WGS) entry which is preliminary data.</text>
</comment>
<proteinExistence type="predicted"/>
<feature type="non-terminal residue" evidence="2">
    <location>
        <position position="1"/>
    </location>
</feature>
<dbReference type="EMBL" id="QUSF01003690">
    <property type="protein sequence ID" value="RLV63144.1"/>
    <property type="molecule type" value="Genomic_DNA"/>
</dbReference>
<feature type="non-terminal residue" evidence="2">
    <location>
        <position position="188"/>
    </location>
</feature>
<dbReference type="PANTHER" id="PTHR23053">
    <property type="entry name" value="DLEC1 DELETED IN LUNG AND ESOPHAGEAL CANCER 1"/>
    <property type="match status" value="1"/>
</dbReference>
<dbReference type="Proteomes" id="UP000276834">
    <property type="component" value="Unassembled WGS sequence"/>
</dbReference>
<reference evidence="2 3" key="1">
    <citation type="journal article" date="2018" name="Proc. R. Soc. B">
        <title>A non-coding region near Follistatin controls head colour polymorphism in the Gouldian finch.</title>
        <authorList>
            <person name="Toomey M.B."/>
            <person name="Marques C.I."/>
            <person name="Andrade P."/>
            <person name="Araujo P.M."/>
            <person name="Sabatino S."/>
            <person name="Gazda M.A."/>
            <person name="Afonso S."/>
            <person name="Lopes R.J."/>
            <person name="Corbo J.C."/>
            <person name="Carneiro M."/>
        </authorList>
    </citation>
    <scope>NUCLEOTIDE SEQUENCE [LARGE SCALE GENOMIC DNA]</scope>
    <source>
        <strain evidence="2">Red01</strain>
        <tissue evidence="2">Muscle</tissue>
    </source>
</reference>
<dbReference type="GO" id="GO:0005930">
    <property type="term" value="C:axoneme"/>
    <property type="evidence" value="ECO:0007669"/>
    <property type="project" value="TreeGrafter"/>
</dbReference>
<dbReference type="InterPro" id="IPR033305">
    <property type="entry name" value="Hydin-like"/>
</dbReference>
<dbReference type="PANTHER" id="PTHR23053:SF0">
    <property type="entry name" value="HYDROCEPHALUS-INDUCING PROTEIN HOMOLOG"/>
    <property type="match status" value="1"/>
</dbReference>
<dbReference type="GO" id="GO:0003341">
    <property type="term" value="P:cilium movement"/>
    <property type="evidence" value="ECO:0007669"/>
    <property type="project" value="TreeGrafter"/>
</dbReference>
<accession>A0A3L8Q747</accession>
<evidence type="ECO:0000313" key="3">
    <source>
        <dbReference type="Proteomes" id="UP000276834"/>
    </source>
</evidence>
<organism evidence="2 3">
    <name type="scientific">Chloebia gouldiae</name>
    <name type="common">Gouldian finch</name>
    <name type="synonym">Erythrura gouldiae</name>
    <dbReference type="NCBI Taxonomy" id="44316"/>
    <lineage>
        <taxon>Eukaryota</taxon>
        <taxon>Metazoa</taxon>
        <taxon>Chordata</taxon>
        <taxon>Craniata</taxon>
        <taxon>Vertebrata</taxon>
        <taxon>Euteleostomi</taxon>
        <taxon>Archelosauria</taxon>
        <taxon>Archosauria</taxon>
        <taxon>Dinosauria</taxon>
        <taxon>Saurischia</taxon>
        <taxon>Theropoda</taxon>
        <taxon>Coelurosauria</taxon>
        <taxon>Aves</taxon>
        <taxon>Neognathae</taxon>
        <taxon>Neoaves</taxon>
        <taxon>Telluraves</taxon>
        <taxon>Australaves</taxon>
        <taxon>Passeriformes</taxon>
        <taxon>Passeroidea</taxon>
        <taxon>Passeridae</taxon>
        <taxon>Chloebia</taxon>
    </lineage>
</organism>
<keyword evidence="3" id="KW-1185">Reference proteome</keyword>
<feature type="compositionally biased region" description="Basic and acidic residues" evidence="1">
    <location>
        <begin position="177"/>
        <end position="188"/>
    </location>
</feature>
<feature type="region of interest" description="Disordered" evidence="1">
    <location>
        <begin position="166"/>
        <end position="188"/>
    </location>
</feature>
<protein>
    <submittedName>
        <fullName evidence="2">Uncharacterized protein</fullName>
    </submittedName>
</protein>
<evidence type="ECO:0000256" key="1">
    <source>
        <dbReference type="SAM" id="MobiDB-lite"/>
    </source>
</evidence>
<dbReference type="OrthoDB" id="442692at2759"/>
<name>A0A3L8Q747_CHLGU</name>
<gene>
    <name evidence="2" type="ORF">DV515_00018572</name>
</gene>
<dbReference type="GO" id="GO:1904158">
    <property type="term" value="P:axonemal central apparatus assembly"/>
    <property type="evidence" value="ECO:0007669"/>
    <property type="project" value="TreeGrafter"/>
</dbReference>
<dbReference type="AlphaFoldDB" id="A0A3L8Q747"/>
<dbReference type="Gene3D" id="2.60.40.10">
    <property type="entry name" value="Immunoglobulins"/>
    <property type="match status" value="1"/>
</dbReference>
<sequence>SVKIKPQIVTFTISGKGHEPRLRAVVPSARSKRGNTVLCFKRLQLGDSETLPLVIHNDGIIPLEFMLRLEDEHGAFFLKGRASTREVFHTEDVEEDSIGNENKSPKKPFFLLHHGQSTEFDVIFKPTLAQRLEGKICLFVGDISSKTLVELVGEGHKDEFTLDGLEEDTEEGYTESSLKKDIIDGKRG</sequence>
<dbReference type="InterPro" id="IPR013783">
    <property type="entry name" value="Ig-like_fold"/>
</dbReference>
<evidence type="ECO:0000313" key="2">
    <source>
        <dbReference type="EMBL" id="RLV63144.1"/>
    </source>
</evidence>